<dbReference type="PANTHER" id="PTHR30055:SF234">
    <property type="entry name" value="HTH-TYPE TRANSCRIPTIONAL REGULATOR BETI"/>
    <property type="match status" value="1"/>
</dbReference>
<dbReference type="PRINTS" id="PR00455">
    <property type="entry name" value="HTHTETR"/>
</dbReference>
<evidence type="ECO:0000256" key="3">
    <source>
        <dbReference type="ARBA" id="ARBA00023163"/>
    </source>
</evidence>
<keyword evidence="2 4" id="KW-0238">DNA-binding</keyword>
<feature type="domain" description="HTH tetR-type" evidence="5">
    <location>
        <begin position="6"/>
        <end position="65"/>
    </location>
</feature>
<dbReference type="SUPFAM" id="SSF46689">
    <property type="entry name" value="Homeodomain-like"/>
    <property type="match status" value="1"/>
</dbReference>
<keyword evidence="7" id="KW-1185">Reference proteome</keyword>
<dbReference type="InterPro" id="IPR009057">
    <property type="entry name" value="Homeodomain-like_sf"/>
</dbReference>
<keyword evidence="3" id="KW-0804">Transcription</keyword>
<dbReference type="Pfam" id="PF21597">
    <property type="entry name" value="TetR_C_43"/>
    <property type="match status" value="1"/>
</dbReference>
<name>A0ABS8ZUA9_9PSEU</name>
<dbReference type="InterPro" id="IPR050109">
    <property type="entry name" value="HTH-type_TetR-like_transc_reg"/>
</dbReference>
<dbReference type="PANTHER" id="PTHR30055">
    <property type="entry name" value="HTH-TYPE TRANSCRIPTIONAL REGULATOR RUTR"/>
    <property type="match status" value="1"/>
</dbReference>
<keyword evidence="1" id="KW-0805">Transcription regulation</keyword>
<evidence type="ECO:0000256" key="4">
    <source>
        <dbReference type="PROSITE-ProRule" id="PRU00335"/>
    </source>
</evidence>
<organism evidence="6 7">
    <name type="scientific">Kibdelosporangium philippinense</name>
    <dbReference type="NCBI Taxonomy" id="211113"/>
    <lineage>
        <taxon>Bacteria</taxon>
        <taxon>Bacillati</taxon>
        <taxon>Actinomycetota</taxon>
        <taxon>Actinomycetes</taxon>
        <taxon>Pseudonocardiales</taxon>
        <taxon>Pseudonocardiaceae</taxon>
        <taxon>Kibdelosporangium</taxon>
    </lineage>
</organism>
<sequence>MRADAVRSREQLLKAAAEVFAEQGTETSIAEIAQRAGVGKGTVFRHFASKDELVAAIVCGIIDDLVVTVEGLAESDPMTGLSGYMTAMIDLQARNRAFCEVAYEGSALDHPSAEASRARLLAAVDVIADRARAAGVIKPGITGEDLMALLSGIHHAAAPRMAAEPELNRRYLAVVLDGLSNRLGS</sequence>
<comment type="caution">
    <text evidence="6">The sequence shown here is derived from an EMBL/GenBank/DDBJ whole genome shotgun (WGS) entry which is preliminary data.</text>
</comment>
<evidence type="ECO:0000313" key="7">
    <source>
        <dbReference type="Proteomes" id="UP001521150"/>
    </source>
</evidence>
<dbReference type="SUPFAM" id="SSF48498">
    <property type="entry name" value="Tetracyclin repressor-like, C-terminal domain"/>
    <property type="match status" value="1"/>
</dbReference>
<reference evidence="6 7" key="1">
    <citation type="submission" date="2021-12" db="EMBL/GenBank/DDBJ databases">
        <title>Genome sequence of Kibdelosporangium philippinense ATCC 49844.</title>
        <authorList>
            <person name="Fedorov E.A."/>
            <person name="Omeragic M."/>
            <person name="Shalygina K.F."/>
            <person name="Maclea K.S."/>
        </authorList>
    </citation>
    <scope>NUCLEOTIDE SEQUENCE [LARGE SCALE GENOMIC DNA]</scope>
    <source>
        <strain evidence="6 7">ATCC 49844</strain>
    </source>
</reference>
<protein>
    <submittedName>
        <fullName evidence="6">TetR/AcrR family transcriptional regulator</fullName>
    </submittedName>
</protein>
<feature type="DNA-binding region" description="H-T-H motif" evidence="4">
    <location>
        <begin position="28"/>
        <end position="47"/>
    </location>
</feature>
<evidence type="ECO:0000256" key="1">
    <source>
        <dbReference type="ARBA" id="ARBA00023015"/>
    </source>
</evidence>
<proteinExistence type="predicted"/>
<dbReference type="PROSITE" id="PS50977">
    <property type="entry name" value="HTH_TETR_2"/>
    <property type="match status" value="1"/>
</dbReference>
<dbReference type="Gene3D" id="1.10.357.10">
    <property type="entry name" value="Tetracycline Repressor, domain 2"/>
    <property type="match status" value="1"/>
</dbReference>
<evidence type="ECO:0000313" key="6">
    <source>
        <dbReference type="EMBL" id="MCE7010813.1"/>
    </source>
</evidence>
<dbReference type="Pfam" id="PF00440">
    <property type="entry name" value="TetR_N"/>
    <property type="match status" value="1"/>
</dbReference>
<dbReference type="InterPro" id="IPR049445">
    <property type="entry name" value="TetR_SbtR-like_C"/>
</dbReference>
<dbReference type="InterPro" id="IPR001647">
    <property type="entry name" value="HTH_TetR"/>
</dbReference>
<gene>
    <name evidence="6" type="ORF">LWC34_49630</name>
</gene>
<evidence type="ECO:0000259" key="5">
    <source>
        <dbReference type="PROSITE" id="PS50977"/>
    </source>
</evidence>
<dbReference type="InterPro" id="IPR036271">
    <property type="entry name" value="Tet_transcr_reg_TetR-rel_C_sf"/>
</dbReference>
<dbReference type="EMBL" id="JAJVCN010000004">
    <property type="protein sequence ID" value="MCE7010813.1"/>
    <property type="molecule type" value="Genomic_DNA"/>
</dbReference>
<accession>A0ABS8ZUA9</accession>
<evidence type="ECO:0000256" key="2">
    <source>
        <dbReference type="ARBA" id="ARBA00023125"/>
    </source>
</evidence>
<dbReference type="RefSeq" id="WP_233733056.1">
    <property type="nucleotide sequence ID" value="NZ_JAJVCN010000004.1"/>
</dbReference>
<dbReference type="Proteomes" id="UP001521150">
    <property type="component" value="Unassembled WGS sequence"/>
</dbReference>